<comment type="caution">
    <text evidence="1">The sequence shown here is derived from an EMBL/GenBank/DDBJ whole genome shotgun (WGS) entry which is preliminary data.</text>
</comment>
<evidence type="ECO:0000313" key="2">
    <source>
        <dbReference type="Proteomes" id="UP000538666"/>
    </source>
</evidence>
<dbReference type="Proteomes" id="UP000538666">
    <property type="component" value="Unassembled WGS sequence"/>
</dbReference>
<dbReference type="Pfam" id="PF13289">
    <property type="entry name" value="SIR2_2"/>
    <property type="match status" value="1"/>
</dbReference>
<proteinExistence type="predicted"/>
<dbReference type="Gene3D" id="3.40.50.1220">
    <property type="entry name" value="TPP-binding domain"/>
    <property type="match status" value="1"/>
</dbReference>
<dbReference type="SUPFAM" id="SSF52467">
    <property type="entry name" value="DHS-like NAD/FAD-binding domain"/>
    <property type="match status" value="1"/>
</dbReference>
<organism evidence="1 2">
    <name type="scientific">Silvibacterium bohemicum</name>
    <dbReference type="NCBI Taxonomy" id="1577686"/>
    <lineage>
        <taxon>Bacteria</taxon>
        <taxon>Pseudomonadati</taxon>
        <taxon>Acidobacteriota</taxon>
        <taxon>Terriglobia</taxon>
        <taxon>Terriglobales</taxon>
        <taxon>Acidobacteriaceae</taxon>
        <taxon>Silvibacterium</taxon>
    </lineage>
</organism>
<dbReference type="EMBL" id="JACHEK010000005">
    <property type="protein sequence ID" value="MBB6144889.1"/>
    <property type="molecule type" value="Genomic_DNA"/>
</dbReference>
<dbReference type="RefSeq" id="WP_050059560.1">
    <property type="nucleotide sequence ID" value="NZ_JACHEK010000005.1"/>
</dbReference>
<evidence type="ECO:0008006" key="3">
    <source>
        <dbReference type="Google" id="ProtNLM"/>
    </source>
</evidence>
<name>A0A841JYU4_9BACT</name>
<sequence length="589" mass="66743">MIDPLTSLAFSIYSNKGVYALLIGSGISRAAEIPTGWEITLDLIRKLAAIEGEKCGLSPELWYAKKYGGEADYSDLLEKVAITPSERVNILAKYFEPTSEDLQLGRKSPTQAHKAIARLSAMGYFKVILTTNFDRLMEQALAAEGINPTVISTVDMVRGAMPLVHAQCTLIKLHGDYRDTRIKNTSEELTNYSGEMNLLLDRIFDEYGLLVCGWSATWDHALSGAMLRSPNRRFTCFWTSIDRPAAKAAELIHFRHATLLEIKSADTVFMELEQKIESLDSFLSPHPLAIPVAVASLKRYLVEERFRIELFELVNDEVEKQIKNLSPLATQFKHQDSDQMQQEYLKRVGIYDDNLEMLIALISHGCFHGNGLQAPIWRDAIVSMTRLSRVLSGDTLLLNLMRYPSSLLLYAGGIAAASAKKYVALKSLLRDSKAPRLNIFESQGEDLIFHVTPGQVIDGNSLGAENLRLSFTPASDHIFNVLREPLRKLIPSDDEYAEYFDRFEYFFTLTYFDKRWTQKGVVPHWAPVGRFAWRRSLGSRANISELITKESKEEIDNWGPIRDGLFSSFKRFTEVNDTYRDSILSRIPW</sequence>
<keyword evidence="2" id="KW-1185">Reference proteome</keyword>
<accession>A0A841JYU4</accession>
<dbReference type="InterPro" id="IPR029035">
    <property type="entry name" value="DHS-like_NAD/FAD-binding_dom"/>
</dbReference>
<dbReference type="AlphaFoldDB" id="A0A841JYU4"/>
<dbReference type="OrthoDB" id="581088at2"/>
<protein>
    <recommendedName>
        <fullName evidence="3">SIR2-like domain-containing protein</fullName>
    </recommendedName>
</protein>
<reference evidence="1 2" key="1">
    <citation type="submission" date="2020-08" db="EMBL/GenBank/DDBJ databases">
        <title>Genomic Encyclopedia of Type Strains, Phase IV (KMG-IV): sequencing the most valuable type-strain genomes for metagenomic binning, comparative biology and taxonomic classification.</title>
        <authorList>
            <person name="Goeker M."/>
        </authorList>
    </citation>
    <scope>NUCLEOTIDE SEQUENCE [LARGE SCALE GENOMIC DNA]</scope>
    <source>
        <strain evidence="1 2">DSM 103733</strain>
    </source>
</reference>
<evidence type="ECO:0000313" key="1">
    <source>
        <dbReference type="EMBL" id="MBB6144889.1"/>
    </source>
</evidence>
<gene>
    <name evidence="1" type="ORF">HNQ77_002845</name>
</gene>